<dbReference type="SUPFAM" id="SSF56925">
    <property type="entry name" value="OMPA-like"/>
    <property type="match status" value="1"/>
</dbReference>
<dbReference type="KEGG" id="marq:MARGE09_P0935"/>
<dbReference type="Gene3D" id="2.30.30.40">
    <property type="entry name" value="SH3 Domains"/>
    <property type="match status" value="1"/>
</dbReference>
<sequence length="258" mass="29200">MINLIRTLGASLALLLCLTAQSQAATPLPEHWQENRALIHTVTVPYIDVHTFAGRGYPIFHVVEQNEKVLIIKRRNDWFNIETLDGKNGWVARKYMDGTIDENKIAVDFKHGDWKEHHNNAFEAGLTAGTLEGAIAYTPFLAYSFTKSIRGEIKYTQAFGEFSNLKLAAINVTHQPFPSWRISPFFRVGSGFIQTNPSTILVQSEDREDPILTVGGGFVFYASNHLVLRVEYDNHIIMTTRNVNEEVEEWKAGFGVLF</sequence>
<keyword evidence="1" id="KW-0732">Signal</keyword>
<evidence type="ECO:0000313" key="4">
    <source>
        <dbReference type="Proteomes" id="UP001320119"/>
    </source>
</evidence>
<reference evidence="3 4" key="1">
    <citation type="journal article" date="2022" name="IScience">
        <title>An ultrasensitive nanofiber-based assay for enzymatic hydrolysis and deep-sea microbial degradation of cellulose.</title>
        <authorList>
            <person name="Tsudome M."/>
            <person name="Tachioka M."/>
            <person name="Miyazaki M."/>
            <person name="Uchimura K."/>
            <person name="Tsuda M."/>
            <person name="Takaki Y."/>
            <person name="Deguchi S."/>
        </authorList>
    </citation>
    <scope>NUCLEOTIDE SEQUENCE [LARGE SCALE GENOMIC DNA]</scope>
    <source>
        <strain evidence="3 4">GE09</strain>
    </source>
</reference>
<dbReference type="Gene3D" id="2.40.160.20">
    <property type="match status" value="1"/>
</dbReference>
<feature type="domain" description="SH3b" evidence="2">
    <location>
        <begin position="48"/>
        <end position="96"/>
    </location>
</feature>
<evidence type="ECO:0000256" key="1">
    <source>
        <dbReference type="SAM" id="SignalP"/>
    </source>
</evidence>
<dbReference type="InterPro" id="IPR003646">
    <property type="entry name" value="SH3-like_bac-type"/>
</dbReference>
<keyword evidence="4" id="KW-1185">Reference proteome</keyword>
<dbReference type="EMBL" id="AP023086">
    <property type="protein sequence ID" value="BCD96735.1"/>
    <property type="molecule type" value="Genomic_DNA"/>
</dbReference>
<dbReference type="AlphaFoldDB" id="A0AAN2BJ78"/>
<gene>
    <name evidence="3" type="ORF">MARGE09_P0935</name>
</gene>
<feature type="chain" id="PRO_5042979987" description="SH3b domain-containing protein" evidence="1">
    <location>
        <begin position="25"/>
        <end position="258"/>
    </location>
</feature>
<dbReference type="Proteomes" id="UP001320119">
    <property type="component" value="Chromosome"/>
</dbReference>
<dbReference type="InterPro" id="IPR011250">
    <property type="entry name" value="OMP/PagP_B-barrel"/>
</dbReference>
<feature type="signal peptide" evidence="1">
    <location>
        <begin position="1"/>
        <end position="24"/>
    </location>
</feature>
<dbReference type="Pfam" id="PF08239">
    <property type="entry name" value="SH3_3"/>
    <property type="match status" value="1"/>
</dbReference>
<protein>
    <recommendedName>
        <fullName evidence="2">SH3b domain-containing protein</fullName>
    </recommendedName>
</protein>
<organism evidence="3 4">
    <name type="scientific">Marinagarivorans cellulosilyticus</name>
    <dbReference type="NCBI Taxonomy" id="2721545"/>
    <lineage>
        <taxon>Bacteria</taxon>
        <taxon>Pseudomonadati</taxon>
        <taxon>Pseudomonadota</taxon>
        <taxon>Gammaproteobacteria</taxon>
        <taxon>Cellvibrionales</taxon>
        <taxon>Cellvibrionaceae</taxon>
        <taxon>Marinagarivorans</taxon>
    </lineage>
</organism>
<name>A0AAN2BJ78_9GAMM</name>
<dbReference type="RefSeq" id="WP_236986223.1">
    <property type="nucleotide sequence ID" value="NZ_AP023086.1"/>
</dbReference>
<proteinExistence type="predicted"/>
<accession>A0AAN2BJ78</accession>
<evidence type="ECO:0000259" key="2">
    <source>
        <dbReference type="Pfam" id="PF08239"/>
    </source>
</evidence>
<evidence type="ECO:0000313" key="3">
    <source>
        <dbReference type="EMBL" id="BCD96735.1"/>
    </source>
</evidence>